<reference evidence="3" key="1">
    <citation type="submission" date="2024-04" db="EMBL/GenBank/DDBJ databases">
        <authorList>
            <person name="Shaw F."/>
            <person name="Minotto A."/>
        </authorList>
    </citation>
    <scope>NUCLEOTIDE SEQUENCE [LARGE SCALE GENOMIC DNA]</scope>
</reference>
<feature type="domain" description="NmrA-like" evidence="1">
    <location>
        <begin position="8"/>
        <end position="82"/>
    </location>
</feature>
<dbReference type="Gene3D" id="3.40.50.720">
    <property type="entry name" value="NAD(P)-binding Rossmann-like Domain"/>
    <property type="match status" value="1"/>
</dbReference>
<accession>A0ABP1D4L6</accession>
<dbReference type="InterPro" id="IPR008030">
    <property type="entry name" value="NmrA-like"/>
</dbReference>
<name>A0ABP1D4L6_9APHY</name>
<dbReference type="PANTHER" id="PTHR48079:SF6">
    <property type="entry name" value="NAD(P)-BINDING DOMAIN-CONTAINING PROTEIN-RELATED"/>
    <property type="match status" value="1"/>
</dbReference>
<dbReference type="Pfam" id="PF05368">
    <property type="entry name" value="NmrA"/>
    <property type="match status" value="1"/>
</dbReference>
<dbReference type="SUPFAM" id="SSF51735">
    <property type="entry name" value="NAD(P)-binding Rossmann-fold domains"/>
    <property type="match status" value="1"/>
</dbReference>
<proteinExistence type="predicted"/>
<sequence>MSSSKIPIFILGATGYIGGSVLTRLLAHPNSQTFDITALVRSAEKAQRLQAFGINAVTGSTDEKEKLEALVLQAHVVLSMASADNFPAIQTVLSGMKKRHDALGDVPILIHTSGTGILHDDARGAYASETIYDDMKPEQIEALPATQLHHNLDLAIEEADKAGYLRSYIVFPGTIYGVASGPFVEAGIQHPFSVQIPGLTLAALDRGQPGMVGKGLAIWPHISLDDVVDLYILLFDAVLTNPENVGHGREGYFFVENGEFRWYDLSKAIGEALVEAGLAKSSEPTSFSDEELIKYAGSMEMGNGMGTNARCRANRARALGWKPTKRTEDLFDSIKPGVEALMKAMQVK</sequence>
<dbReference type="Proteomes" id="UP001497453">
    <property type="component" value="Chromosome 2"/>
</dbReference>
<evidence type="ECO:0000313" key="2">
    <source>
        <dbReference type="EMBL" id="CAL1702836.1"/>
    </source>
</evidence>
<dbReference type="PANTHER" id="PTHR48079">
    <property type="entry name" value="PROTEIN YEEZ"/>
    <property type="match status" value="1"/>
</dbReference>
<organism evidence="2 3">
    <name type="scientific">Somion occarium</name>
    <dbReference type="NCBI Taxonomy" id="3059160"/>
    <lineage>
        <taxon>Eukaryota</taxon>
        <taxon>Fungi</taxon>
        <taxon>Dikarya</taxon>
        <taxon>Basidiomycota</taxon>
        <taxon>Agaricomycotina</taxon>
        <taxon>Agaricomycetes</taxon>
        <taxon>Polyporales</taxon>
        <taxon>Cerrenaceae</taxon>
        <taxon>Somion</taxon>
    </lineage>
</organism>
<evidence type="ECO:0000313" key="3">
    <source>
        <dbReference type="Proteomes" id="UP001497453"/>
    </source>
</evidence>
<dbReference type="EMBL" id="OZ037945">
    <property type="protein sequence ID" value="CAL1702836.1"/>
    <property type="molecule type" value="Genomic_DNA"/>
</dbReference>
<dbReference type="InterPro" id="IPR036291">
    <property type="entry name" value="NAD(P)-bd_dom_sf"/>
</dbReference>
<evidence type="ECO:0000259" key="1">
    <source>
        <dbReference type="Pfam" id="PF05368"/>
    </source>
</evidence>
<protein>
    <recommendedName>
        <fullName evidence="1">NmrA-like domain-containing protein</fullName>
    </recommendedName>
</protein>
<dbReference type="InterPro" id="IPR051783">
    <property type="entry name" value="NAD(P)-dependent_oxidoreduct"/>
</dbReference>
<gene>
    <name evidence="2" type="ORF">GFSPODELE1_LOCUS4258</name>
</gene>
<keyword evidence="3" id="KW-1185">Reference proteome</keyword>